<dbReference type="SUPFAM" id="SSF53774">
    <property type="entry name" value="Glutaminase/Asparaginase"/>
    <property type="match status" value="1"/>
</dbReference>
<sequence length="170" mass="18789">MELNSSMQVLVIQTGGTIDKDYPKRKGGYAFEIGKSAARGIIEQHNVPLRFRYETVCQKDSQDITDEDRLKLLTVCNDCSEKLILITHGTDNLLTTAAFLGHQNLPKRIILTGAFLPEKFKDSDAAFNVGVALGALQCLSSNGIYVAMNGLVLPWRQAMRDPDTGQYVPK</sequence>
<dbReference type="OrthoDB" id="542841at2759"/>
<evidence type="ECO:0000259" key="3">
    <source>
        <dbReference type="Pfam" id="PF00710"/>
    </source>
</evidence>
<proteinExistence type="predicted"/>
<dbReference type="PIRSF" id="PIRSF500176">
    <property type="entry name" value="L_ASNase"/>
    <property type="match status" value="1"/>
</dbReference>
<accession>A0A7M7HKP7</accession>
<dbReference type="InterPro" id="IPR027474">
    <property type="entry name" value="L-asparaginase_N"/>
</dbReference>
<name>A0A7M7HKP7_STRPU</name>
<dbReference type="Gene3D" id="3.40.50.1170">
    <property type="entry name" value="L-asparaginase, N-terminal domain"/>
    <property type="match status" value="1"/>
</dbReference>
<keyword evidence="5" id="KW-1185">Reference proteome</keyword>
<organism evidence="4 5">
    <name type="scientific">Strongylocentrotus purpuratus</name>
    <name type="common">Purple sea urchin</name>
    <dbReference type="NCBI Taxonomy" id="7668"/>
    <lineage>
        <taxon>Eukaryota</taxon>
        <taxon>Metazoa</taxon>
        <taxon>Echinodermata</taxon>
        <taxon>Eleutherozoa</taxon>
        <taxon>Echinozoa</taxon>
        <taxon>Echinoidea</taxon>
        <taxon>Euechinoidea</taxon>
        <taxon>Echinacea</taxon>
        <taxon>Camarodonta</taxon>
        <taxon>Echinidea</taxon>
        <taxon>Strongylocentrotidae</taxon>
        <taxon>Strongylocentrotus</taxon>
    </lineage>
</organism>
<evidence type="ECO:0000256" key="1">
    <source>
        <dbReference type="PIRSR" id="PIRSR001220-1"/>
    </source>
</evidence>
<reference evidence="4" key="2">
    <citation type="submission" date="2021-01" db="UniProtKB">
        <authorList>
            <consortium name="EnsemblMetazoa"/>
        </authorList>
    </citation>
    <scope>IDENTIFICATION</scope>
</reference>
<dbReference type="InParanoid" id="A0A7M7HKP7"/>
<feature type="active site" description="O-isoaspartyl threonine intermediate" evidence="1">
    <location>
        <position position="17"/>
    </location>
</feature>
<dbReference type="Proteomes" id="UP000007110">
    <property type="component" value="Unassembled WGS sequence"/>
</dbReference>
<dbReference type="PIRSF" id="PIRSF001220">
    <property type="entry name" value="L-ASNase_gatD"/>
    <property type="match status" value="1"/>
</dbReference>
<dbReference type="RefSeq" id="XP_011668626.2">
    <property type="nucleotide sequence ID" value="XM_011670324.2"/>
</dbReference>
<feature type="binding site" evidence="2">
    <location>
        <begin position="90"/>
        <end position="91"/>
    </location>
    <ligand>
        <name>substrate</name>
    </ligand>
</feature>
<dbReference type="Pfam" id="PF00710">
    <property type="entry name" value="Asparaginase"/>
    <property type="match status" value="1"/>
</dbReference>
<evidence type="ECO:0000313" key="4">
    <source>
        <dbReference type="EnsemblMetazoa" id="XP_011668626"/>
    </source>
</evidence>
<evidence type="ECO:0000256" key="2">
    <source>
        <dbReference type="PIRSR" id="PIRSR001220-2"/>
    </source>
</evidence>
<dbReference type="PRINTS" id="PR00139">
    <property type="entry name" value="ASNGLNASE"/>
</dbReference>
<dbReference type="AlphaFoldDB" id="A0A7M7HKP7"/>
<dbReference type="EnsemblMetazoa" id="XM_011670324">
    <property type="protein sequence ID" value="XP_011668626"/>
    <property type="gene ID" value="LOC589437"/>
</dbReference>
<dbReference type="OMA" id="PGVYVAM"/>
<dbReference type="InterPro" id="IPR006034">
    <property type="entry name" value="Asparaginase/glutaminase-like"/>
</dbReference>
<evidence type="ECO:0000313" key="5">
    <source>
        <dbReference type="Proteomes" id="UP000007110"/>
    </source>
</evidence>
<protein>
    <recommendedName>
        <fullName evidence="3">L-asparaginase N-terminal domain-containing protein</fullName>
    </recommendedName>
</protein>
<feature type="binding site" evidence="2">
    <location>
        <position position="61"/>
    </location>
    <ligand>
        <name>substrate</name>
    </ligand>
</feature>
<reference evidence="5" key="1">
    <citation type="submission" date="2015-02" db="EMBL/GenBank/DDBJ databases">
        <title>Genome sequencing for Strongylocentrotus purpuratus.</title>
        <authorList>
            <person name="Murali S."/>
            <person name="Liu Y."/>
            <person name="Vee V."/>
            <person name="English A."/>
            <person name="Wang M."/>
            <person name="Skinner E."/>
            <person name="Han Y."/>
            <person name="Muzny D.M."/>
            <person name="Worley K.C."/>
            <person name="Gibbs R.A."/>
        </authorList>
    </citation>
    <scope>NUCLEOTIDE SEQUENCE</scope>
</reference>
<dbReference type="KEGG" id="spu:589437"/>
<feature type="domain" description="L-asparaginase N-terminal" evidence="3">
    <location>
        <begin position="8"/>
        <end position="153"/>
    </location>
</feature>
<dbReference type="GeneID" id="589437"/>
<dbReference type="InterPro" id="IPR036152">
    <property type="entry name" value="Asp/glu_Ase-like_sf"/>
</dbReference>
<dbReference type="InterPro" id="IPR037152">
    <property type="entry name" value="L-asparaginase_N_sf"/>
</dbReference>